<keyword evidence="3 8" id="KW-0805">Transcription regulation</keyword>
<dbReference type="Gene3D" id="3.10.50.30">
    <property type="entry name" value="Transcription elongation factor, GreA/GreB, C-terminal domain"/>
    <property type="match status" value="1"/>
</dbReference>
<name>A0A2H0UP21_9BACT</name>
<evidence type="ECO:0000259" key="10">
    <source>
        <dbReference type="Pfam" id="PF03449"/>
    </source>
</evidence>
<dbReference type="InterPro" id="IPR001437">
    <property type="entry name" value="Tscrpt_elong_fac_GreA/B_C"/>
</dbReference>
<dbReference type="NCBIfam" id="NF001263">
    <property type="entry name" value="PRK00226.1-4"/>
    <property type="match status" value="1"/>
</dbReference>
<dbReference type="InterPro" id="IPR036953">
    <property type="entry name" value="GreA/GreB_C_sf"/>
</dbReference>
<evidence type="ECO:0000256" key="7">
    <source>
        <dbReference type="ARBA" id="ARBA00030776"/>
    </source>
</evidence>
<feature type="domain" description="Transcription elongation factor GreA/GreB N-terminal" evidence="10">
    <location>
        <begin position="4"/>
        <end position="73"/>
    </location>
</feature>
<keyword evidence="4 8" id="KW-0238">DNA-binding</keyword>
<dbReference type="PANTHER" id="PTHR30437:SF4">
    <property type="entry name" value="TRANSCRIPTION ELONGATION FACTOR GREA"/>
    <property type="match status" value="1"/>
</dbReference>
<dbReference type="HAMAP" id="MF_00105">
    <property type="entry name" value="GreA_GreB"/>
    <property type="match status" value="1"/>
</dbReference>
<comment type="similarity">
    <text evidence="1 8">Belongs to the GreA/GreB family.</text>
</comment>
<proteinExistence type="inferred from homology"/>
<protein>
    <recommendedName>
        <fullName evidence="2 8">Transcription elongation factor GreA</fullName>
    </recommendedName>
    <alternativeName>
        <fullName evidence="7 8">Transcript cleavage factor GreA</fullName>
    </alternativeName>
</protein>
<evidence type="ECO:0000256" key="4">
    <source>
        <dbReference type="ARBA" id="ARBA00023125"/>
    </source>
</evidence>
<dbReference type="InterPro" id="IPR022691">
    <property type="entry name" value="Tscrpt_elong_fac_GreA/B_N"/>
</dbReference>
<evidence type="ECO:0000256" key="1">
    <source>
        <dbReference type="ARBA" id="ARBA00008213"/>
    </source>
</evidence>
<evidence type="ECO:0000256" key="6">
    <source>
        <dbReference type="ARBA" id="ARBA00024916"/>
    </source>
</evidence>
<keyword evidence="5 8" id="KW-0804">Transcription</keyword>
<evidence type="ECO:0000259" key="9">
    <source>
        <dbReference type="Pfam" id="PF01272"/>
    </source>
</evidence>
<dbReference type="GO" id="GO:0003746">
    <property type="term" value="F:translation elongation factor activity"/>
    <property type="evidence" value="ECO:0007669"/>
    <property type="project" value="UniProtKB-KW"/>
</dbReference>
<comment type="function">
    <text evidence="6 8">Necessary for efficient RNA polymerase transcription elongation past template-encoded arresting sites. The arresting sites in DNA have the property of trapping a certain fraction of elongating RNA polymerases that pass through, resulting in locked ternary complexes. Cleavage of the nascent transcript by cleavage factors such as GreA or GreB allows the resumption of elongation from the new 3'terminus. GreA releases sequences of 2 to 3 nucleotides.</text>
</comment>
<evidence type="ECO:0000313" key="12">
    <source>
        <dbReference type="Proteomes" id="UP000230903"/>
    </source>
</evidence>
<keyword evidence="11" id="KW-0251">Elongation factor</keyword>
<accession>A0A2H0UP21</accession>
<dbReference type="InterPro" id="IPR028624">
    <property type="entry name" value="Tscrpt_elong_fac_GreA/B"/>
</dbReference>
<dbReference type="EMBL" id="PFBC01000013">
    <property type="protein sequence ID" value="PIR88144.1"/>
    <property type="molecule type" value="Genomic_DNA"/>
</dbReference>
<dbReference type="InterPro" id="IPR036805">
    <property type="entry name" value="Tscrpt_elong_fac_GreA/B_N_sf"/>
</dbReference>
<organism evidence="11 12">
    <name type="scientific">Candidatus Harrisonbacteria bacterium CG10_big_fil_rev_8_21_14_0_10_45_28</name>
    <dbReference type="NCBI Taxonomy" id="1974586"/>
    <lineage>
        <taxon>Bacteria</taxon>
        <taxon>Candidatus Harrisoniibacteriota</taxon>
    </lineage>
</organism>
<feature type="domain" description="Transcription elongation factor GreA/GreB C-terminal" evidence="9">
    <location>
        <begin position="82"/>
        <end position="150"/>
    </location>
</feature>
<keyword evidence="11" id="KW-0648">Protein biosynthesis</keyword>
<dbReference type="InterPro" id="IPR018151">
    <property type="entry name" value="TF_GreA/GreB_CS"/>
</dbReference>
<evidence type="ECO:0000256" key="3">
    <source>
        <dbReference type="ARBA" id="ARBA00023015"/>
    </source>
</evidence>
<dbReference type="GO" id="GO:0003677">
    <property type="term" value="F:DNA binding"/>
    <property type="evidence" value="ECO:0007669"/>
    <property type="project" value="UniProtKB-UniRule"/>
</dbReference>
<evidence type="ECO:0000313" key="11">
    <source>
        <dbReference type="EMBL" id="PIR88144.1"/>
    </source>
</evidence>
<evidence type="ECO:0000256" key="5">
    <source>
        <dbReference type="ARBA" id="ARBA00023163"/>
    </source>
</evidence>
<dbReference type="InterPro" id="IPR023459">
    <property type="entry name" value="Tscrpt_elong_fac_GreA/B_fam"/>
</dbReference>
<evidence type="ECO:0000256" key="2">
    <source>
        <dbReference type="ARBA" id="ARBA00013729"/>
    </source>
</evidence>
<dbReference type="PANTHER" id="PTHR30437">
    <property type="entry name" value="TRANSCRIPTION ELONGATION FACTOR GREA"/>
    <property type="match status" value="1"/>
</dbReference>
<reference evidence="12" key="1">
    <citation type="submission" date="2017-09" db="EMBL/GenBank/DDBJ databases">
        <title>Depth-based differentiation of microbial function through sediment-hosted aquifers and enrichment of novel symbionts in the deep terrestrial subsurface.</title>
        <authorList>
            <person name="Probst A.J."/>
            <person name="Ladd B."/>
            <person name="Jarett J.K."/>
            <person name="Geller-Mcgrath D.E."/>
            <person name="Sieber C.M.K."/>
            <person name="Emerson J.B."/>
            <person name="Anantharaman K."/>
            <person name="Thomas B.C."/>
            <person name="Malmstrom R."/>
            <person name="Stieglmeier M."/>
            <person name="Klingl A."/>
            <person name="Woyke T."/>
            <person name="Ryan C.M."/>
            <person name="Banfield J.F."/>
        </authorList>
    </citation>
    <scope>NUCLEOTIDE SEQUENCE [LARGE SCALE GENOMIC DNA]</scope>
</reference>
<gene>
    <name evidence="8" type="primary">greA</name>
    <name evidence="11" type="ORF">COU10_00770</name>
</gene>
<dbReference type="GO" id="GO:0006354">
    <property type="term" value="P:DNA-templated transcription elongation"/>
    <property type="evidence" value="ECO:0007669"/>
    <property type="project" value="TreeGrafter"/>
</dbReference>
<dbReference type="AlphaFoldDB" id="A0A2H0UP21"/>
<dbReference type="PROSITE" id="PS00829">
    <property type="entry name" value="GREAB_1"/>
    <property type="match status" value="1"/>
</dbReference>
<dbReference type="Gene3D" id="1.10.287.180">
    <property type="entry name" value="Transcription elongation factor, GreA/GreB, N-terminal domain"/>
    <property type="match status" value="1"/>
</dbReference>
<dbReference type="Pfam" id="PF01272">
    <property type="entry name" value="GreA_GreB"/>
    <property type="match status" value="1"/>
</dbReference>
<sequence length="151" mass="17187">MVHYLTREKLEEIKEELELFKGEKRRDVADRLKKAKELGDLSENSEYMEAREEQQWVERRIQELDDTVRNSEVIKMSTGSEIIQIGCTFTAKKGEKSIQLTMVGVDETDPEAGKISNESPMGAAFLEKKVGDKVVFETPGGKNTYIIESIN</sequence>
<comment type="caution">
    <text evidence="11">The sequence shown here is derived from an EMBL/GenBank/DDBJ whole genome shotgun (WGS) entry which is preliminary data.</text>
</comment>
<dbReference type="FunFam" id="1.10.287.180:FF:000001">
    <property type="entry name" value="Transcription elongation factor GreA"/>
    <property type="match status" value="1"/>
</dbReference>
<dbReference type="SUPFAM" id="SSF46557">
    <property type="entry name" value="GreA transcript cleavage protein, N-terminal domain"/>
    <property type="match status" value="1"/>
</dbReference>
<evidence type="ECO:0000256" key="8">
    <source>
        <dbReference type="HAMAP-Rule" id="MF_00105"/>
    </source>
</evidence>
<dbReference type="Proteomes" id="UP000230903">
    <property type="component" value="Unassembled WGS sequence"/>
</dbReference>
<dbReference type="Pfam" id="PF03449">
    <property type="entry name" value="GreA_GreB_N"/>
    <property type="match status" value="1"/>
</dbReference>
<dbReference type="GO" id="GO:0032784">
    <property type="term" value="P:regulation of DNA-templated transcription elongation"/>
    <property type="evidence" value="ECO:0007669"/>
    <property type="project" value="UniProtKB-UniRule"/>
</dbReference>
<dbReference type="SUPFAM" id="SSF54534">
    <property type="entry name" value="FKBP-like"/>
    <property type="match status" value="1"/>
</dbReference>
<dbReference type="GO" id="GO:0070063">
    <property type="term" value="F:RNA polymerase binding"/>
    <property type="evidence" value="ECO:0007669"/>
    <property type="project" value="InterPro"/>
</dbReference>
<dbReference type="PIRSF" id="PIRSF006092">
    <property type="entry name" value="GreA_GreB"/>
    <property type="match status" value="1"/>
</dbReference>